<dbReference type="CDD" id="cd02020">
    <property type="entry name" value="CMPK"/>
    <property type="match status" value="1"/>
</dbReference>
<dbReference type="InterPro" id="IPR003136">
    <property type="entry name" value="Cytidylate_kin"/>
</dbReference>
<evidence type="ECO:0000256" key="7">
    <source>
        <dbReference type="ARBA" id="ARBA00047615"/>
    </source>
</evidence>
<dbReference type="Proteomes" id="UP001597221">
    <property type="component" value="Unassembled WGS sequence"/>
</dbReference>
<dbReference type="EC" id="2.7.4.25" evidence="9"/>
<comment type="catalytic activity">
    <reaction evidence="8 9">
        <text>CMP + ATP = CDP + ADP</text>
        <dbReference type="Rhea" id="RHEA:11600"/>
        <dbReference type="ChEBI" id="CHEBI:30616"/>
        <dbReference type="ChEBI" id="CHEBI:58069"/>
        <dbReference type="ChEBI" id="CHEBI:60377"/>
        <dbReference type="ChEBI" id="CHEBI:456216"/>
        <dbReference type="EC" id="2.7.4.25"/>
    </reaction>
</comment>
<dbReference type="InterPro" id="IPR027417">
    <property type="entry name" value="P-loop_NTPase"/>
</dbReference>
<evidence type="ECO:0000313" key="11">
    <source>
        <dbReference type="EMBL" id="MFD1608371.1"/>
    </source>
</evidence>
<dbReference type="GO" id="GO:0016301">
    <property type="term" value="F:kinase activity"/>
    <property type="evidence" value="ECO:0007669"/>
    <property type="project" value="UniProtKB-KW"/>
</dbReference>
<dbReference type="EMBL" id="JBHUDE010000049">
    <property type="protein sequence ID" value="MFD1608371.1"/>
    <property type="molecule type" value="Genomic_DNA"/>
</dbReference>
<dbReference type="PANTHER" id="PTHR21299:SF2">
    <property type="entry name" value="CYTIDYLATE KINASE"/>
    <property type="match status" value="1"/>
</dbReference>
<proteinExistence type="inferred from homology"/>
<feature type="binding site" evidence="9">
    <location>
        <begin position="21"/>
        <end position="29"/>
    </location>
    <ligand>
        <name>ATP</name>
        <dbReference type="ChEBI" id="CHEBI:30616"/>
    </ligand>
</feature>
<reference evidence="12" key="1">
    <citation type="journal article" date="2019" name="Int. J. Syst. Evol. Microbiol.">
        <title>The Global Catalogue of Microorganisms (GCM) 10K type strain sequencing project: providing services to taxonomists for standard genome sequencing and annotation.</title>
        <authorList>
            <consortium name="The Broad Institute Genomics Platform"/>
            <consortium name="The Broad Institute Genome Sequencing Center for Infectious Disease"/>
            <person name="Wu L."/>
            <person name="Ma J."/>
        </authorList>
    </citation>
    <scope>NUCLEOTIDE SEQUENCE [LARGE SCALE GENOMIC DNA]</scope>
    <source>
        <strain evidence="12">CGMCC 1.12376</strain>
    </source>
</reference>
<evidence type="ECO:0000256" key="8">
    <source>
        <dbReference type="ARBA" id="ARBA00048478"/>
    </source>
</evidence>
<dbReference type="SUPFAM" id="SSF52540">
    <property type="entry name" value="P-loop containing nucleoside triphosphate hydrolases"/>
    <property type="match status" value="1"/>
</dbReference>
<keyword evidence="5 9" id="KW-0418">Kinase</keyword>
<gene>
    <name evidence="9 11" type="primary">cmk</name>
    <name evidence="11" type="ORF">ACFSBH_11945</name>
</gene>
<evidence type="ECO:0000256" key="5">
    <source>
        <dbReference type="ARBA" id="ARBA00022777"/>
    </source>
</evidence>
<comment type="caution">
    <text evidence="11">The sequence shown here is derived from an EMBL/GenBank/DDBJ whole genome shotgun (WGS) entry which is preliminary data.</text>
</comment>
<evidence type="ECO:0000256" key="4">
    <source>
        <dbReference type="ARBA" id="ARBA00022741"/>
    </source>
</evidence>
<evidence type="ECO:0000256" key="1">
    <source>
        <dbReference type="ARBA" id="ARBA00009427"/>
    </source>
</evidence>
<feature type="domain" description="Cytidylate kinase" evidence="10">
    <location>
        <begin position="17"/>
        <end position="230"/>
    </location>
</feature>
<evidence type="ECO:0000256" key="3">
    <source>
        <dbReference type="ARBA" id="ARBA00022679"/>
    </source>
</evidence>
<dbReference type="PANTHER" id="PTHR21299">
    <property type="entry name" value="CYTIDYLATE KINASE/PANTOATE-BETA-ALANINE LIGASE"/>
    <property type="match status" value="1"/>
</dbReference>
<organism evidence="11 12">
    <name type="scientific">Oceanobacillus luteolus</name>
    <dbReference type="NCBI Taxonomy" id="1274358"/>
    <lineage>
        <taxon>Bacteria</taxon>
        <taxon>Bacillati</taxon>
        <taxon>Bacillota</taxon>
        <taxon>Bacilli</taxon>
        <taxon>Bacillales</taxon>
        <taxon>Bacillaceae</taxon>
        <taxon>Oceanobacillus</taxon>
    </lineage>
</organism>
<dbReference type="Gene3D" id="3.40.50.300">
    <property type="entry name" value="P-loop containing nucleotide triphosphate hydrolases"/>
    <property type="match status" value="1"/>
</dbReference>
<sequence>MVGEDGRLYMQEQNTAIAIDGPAATGKSTVAKIVAEKLKYIYVDTGAMYRALTLKVLNLDIDPSDEEAVLEVLLETDIELTNESNGQRVLLDGQDVTNEIRHQPVSANVSYIAKLPTVRKEMLKRQQELAKDRGVVMDGRDIGTHVLPNAAVKIFLVASVEERAKRRHEENMAKGIPSELDQLKKEIQQRDEIDSNREIAPLTKAEDAIEVDTTSLSIEEVVDRILLEVEKYKTTQL</sequence>
<keyword evidence="3 9" id="KW-0808">Transferase</keyword>
<evidence type="ECO:0000259" key="10">
    <source>
        <dbReference type="Pfam" id="PF02224"/>
    </source>
</evidence>
<dbReference type="HAMAP" id="MF_00238">
    <property type="entry name" value="Cytidyl_kinase_type1"/>
    <property type="match status" value="1"/>
</dbReference>
<keyword evidence="6 9" id="KW-0067">ATP-binding</keyword>
<keyword evidence="12" id="KW-1185">Reference proteome</keyword>
<evidence type="ECO:0000256" key="6">
    <source>
        <dbReference type="ARBA" id="ARBA00022840"/>
    </source>
</evidence>
<dbReference type="InterPro" id="IPR011994">
    <property type="entry name" value="Cytidylate_kinase_dom"/>
</dbReference>
<accession>A0ABW4HSN8</accession>
<name>A0ABW4HSN8_9BACI</name>
<comment type="subcellular location">
    <subcellularLocation>
        <location evidence="9">Cytoplasm</location>
    </subcellularLocation>
</comment>
<comment type="similarity">
    <text evidence="1 9">Belongs to the cytidylate kinase family. Type 1 subfamily.</text>
</comment>
<dbReference type="Pfam" id="PF02224">
    <property type="entry name" value="Cytidylate_kin"/>
    <property type="match status" value="1"/>
</dbReference>
<comment type="catalytic activity">
    <reaction evidence="7 9">
        <text>dCMP + ATP = dCDP + ADP</text>
        <dbReference type="Rhea" id="RHEA:25094"/>
        <dbReference type="ChEBI" id="CHEBI:30616"/>
        <dbReference type="ChEBI" id="CHEBI:57566"/>
        <dbReference type="ChEBI" id="CHEBI:58593"/>
        <dbReference type="ChEBI" id="CHEBI:456216"/>
        <dbReference type="EC" id="2.7.4.25"/>
    </reaction>
</comment>
<keyword evidence="4 9" id="KW-0547">Nucleotide-binding</keyword>
<evidence type="ECO:0000313" key="12">
    <source>
        <dbReference type="Proteomes" id="UP001597221"/>
    </source>
</evidence>
<evidence type="ECO:0000256" key="9">
    <source>
        <dbReference type="HAMAP-Rule" id="MF_00238"/>
    </source>
</evidence>
<keyword evidence="2 9" id="KW-0963">Cytoplasm</keyword>
<evidence type="ECO:0000256" key="2">
    <source>
        <dbReference type="ARBA" id="ARBA00022490"/>
    </source>
</evidence>
<protein>
    <recommendedName>
        <fullName evidence="9">Cytidylate kinase</fullName>
        <shortName evidence="9">CK</shortName>
        <ecNumber evidence="9">2.7.4.25</ecNumber>
    </recommendedName>
    <alternativeName>
        <fullName evidence="9">Cytidine monophosphate kinase</fullName>
        <shortName evidence="9">CMP kinase</shortName>
    </alternativeName>
</protein>
<dbReference type="NCBIfam" id="TIGR00017">
    <property type="entry name" value="cmk"/>
    <property type="match status" value="1"/>
</dbReference>